<dbReference type="STRING" id="195883.A0A482WG00"/>
<comment type="caution">
    <text evidence="3">The sequence shown here is derived from an EMBL/GenBank/DDBJ whole genome shotgun (WGS) entry which is preliminary data.</text>
</comment>
<keyword evidence="4" id="KW-1185">Reference proteome</keyword>
<feature type="compositionally biased region" description="Pro residues" evidence="1">
    <location>
        <begin position="60"/>
        <end position="71"/>
    </location>
</feature>
<evidence type="ECO:0000313" key="3">
    <source>
        <dbReference type="EMBL" id="RZF32423.1"/>
    </source>
</evidence>
<organism evidence="3 4">
    <name type="scientific">Laodelphax striatellus</name>
    <name type="common">Small brown planthopper</name>
    <name type="synonym">Delphax striatella</name>
    <dbReference type="NCBI Taxonomy" id="195883"/>
    <lineage>
        <taxon>Eukaryota</taxon>
        <taxon>Metazoa</taxon>
        <taxon>Ecdysozoa</taxon>
        <taxon>Arthropoda</taxon>
        <taxon>Hexapoda</taxon>
        <taxon>Insecta</taxon>
        <taxon>Pterygota</taxon>
        <taxon>Neoptera</taxon>
        <taxon>Paraneoptera</taxon>
        <taxon>Hemiptera</taxon>
        <taxon>Auchenorrhyncha</taxon>
        <taxon>Fulgoroidea</taxon>
        <taxon>Delphacidae</taxon>
        <taxon>Criomorphinae</taxon>
        <taxon>Laodelphax</taxon>
    </lineage>
</organism>
<dbReference type="GO" id="GO:0005634">
    <property type="term" value="C:nucleus"/>
    <property type="evidence" value="ECO:0007669"/>
    <property type="project" value="TreeGrafter"/>
</dbReference>
<dbReference type="InParanoid" id="A0A482WG00"/>
<sequence>MENSNKVPYDPGWNDPPLFSYDSHATTQLKQEKRGNLLNKRVAFPLHKDGSKNDASPVSNLPPLPAPPFPGVLPSAGGGIASSPPSGNAVPSKSASDCDESILGDDAIDLVVKNLNMALDNLSGNRDLQEKVPEIHRRINMIEKLWKDGKFSPLIKQKILKLSEALKSSDGDTADHIQRGLVIDHAALCSSWMSGLRHLIHALRAS</sequence>
<dbReference type="Proteomes" id="UP000291343">
    <property type="component" value="Unassembled WGS sequence"/>
</dbReference>
<protein>
    <recommendedName>
        <fullName evidence="2">SRA1/Sec31 domain-containing protein</fullName>
    </recommendedName>
</protein>
<feature type="region of interest" description="Disordered" evidence="1">
    <location>
        <begin position="44"/>
        <end position="97"/>
    </location>
</feature>
<dbReference type="GO" id="GO:0006357">
    <property type="term" value="P:regulation of transcription by RNA polymerase II"/>
    <property type="evidence" value="ECO:0007669"/>
    <property type="project" value="InterPro"/>
</dbReference>
<dbReference type="Pfam" id="PF07304">
    <property type="entry name" value="SRA1"/>
    <property type="match status" value="1"/>
</dbReference>
<evidence type="ECO:0000259" key="2">
    <source>
        <dbReference type="Pfam" id="PF07304"/>
    </source>
</evidence>
<dbReference type="OrthoDB" id="5982138at2759"/>
<dbReference type="SMR" id="A0A482WG00"/>
<accession>A0A482WG00</accession>
<dbReference type="EMBL" id="QKKF02037264">
    <property type="protein sequence ID" value="RZF32423.1"/>
    <property type="molecule type" value="Genomic_DNA"/>
</dbReference>
<name>A0A482WG00_LAOST</name>
<dbReference type="Gene3D" id="1.20.940.10">
    <property type="entry name" value="Functional domain of the splicing factor Prp18"/>
    <property type="match status" value="1"/>
</dbReference>
<evidence type="ECO:0000256" key="1">
    <source>
        <dbReference type="SAM" id="MobiDB-lite"/>
    </source>
</evidence>
<dbReference type="PANTHER" id="PTHR18834">
    <property type="entry name" value="STEROID RECEPTOR RNA ACTIVATOR 1"/>
    <property type="match status" value="1"/>
</dbReference>
<dbReference type="InterPro" id="IPR009917">
    <property type="entry name" value="SRA1/Sec31"/>
</dbReference>
<dbReference type="GO" id="GO:0003713">
    <property type="term" value="F:transcription coactivator activity"/>
    <property type="evidence" value="ECO:0007669"/>
    <property type="project" value="InterPro"/>
</dbReference>
<dbReference type="PANTHER" id="PTHR18834:SF2">
    <property type="entry name" value="STEROID RECEPTOR RNA ACTIVATOR 1"/>
    <property type="match status" value="1"/>
</dbReference>
<dbReference type="InterPro" id="IPR040243">
    <property type="entry name" value="Steroid_recept_RNA_1"/>
</dbReference>
<reference evidence="3 4" key="1">
    <citation type="journal article" date="2017" name="Gigascience">
        <title>Genome sequence of the small brown planthopper, Laodelphax striatellus.</title>
        <authorList>
            <person name="Zhu J."/>
            <person name="Jiang F."/>
            <person name="Wang X."/>
            <person name="Yang P."/>
            <person name="Bao Y."/>
            <person name="Zhao W."/>
            <person name="Wang W."/>
            <person name="Lu H."/>
            <person name="Wang Q."/>
            <person name="Cui N."/>
            <person name="Li J."/>
            <person name="Chen X."/>
            <person name="Luo L."/>
            <person name="Yu J."/>
            <person name="Kang L."/>
            <person name="Cui F."/>
        </authorList>
    </citation>
    <scope>NUCLEOTIDE SEQUENCE [LARGE SCALE GENOMIC DNA]</scope>
    <source>
        <strain evidence="3">Lst14</strain>
    </source>
</reference>
<gene>
    <name evidence="3" type="ORF">LSTR_LSTR001887</name>
</gene>
<evidence type="ECO:0000313" key="4">
    <source>
        <dbReference type="Proteomes" id="UP000291343"/>
    </source>
</evidence>
<feature type="domain" description="SRA1/Sec31" evidence="2">
    <location>
        <begin position="75"/>
        <end position="202"/>
    </location>
</feature>
<dbReference type="AlphaFoldDB" id="A0A482WG00"/>
<proteinExistence type="predicted"/>